<keyword evidence="4" id="KW-0456">Lyase</keyword>
<dbReference type="Pfam" id="PF04828">
    <property type="entry name" value="GFA"/>
    <property type="match status" value="1"/>
</dbReference>
<gene>
    <name evidence="6" type="ORF">QM012_005053</name>
</gene>
<dbReference type="PROSITE" id="PS51891">
    <property type="entry name" value="CENP_V_GFA"/>
    <property type="match status" value="1"/>
</dbReference>
<evidence type="ECO:0000256" key="2">
    <source>
        <dbReference type="ARBA" id="ARBA00022723"/>
    </source>
</evidence>
<dbReference type="InterPro" id="IPR006913">
    <property type="entry name" value="CENP-V/GFA"/>
</dbReference>
<keyword evidence="2" id="KW-0479">Metal-binding</keyword>
<protein>
    <recommendedName>
        <fullName evidence="5">CENP-V/GFA domain-containing protein</fullName>
    </recommendedName>
</protein>
<dbReference type="Gene3D" id="3.90.1590.10">
    <property type="entry name" value="glutathione-dependent formaldehyde- activating enzyme (gfa)"/>
    <property type="match status" value="1"/>
</dbReference>
<evidence type="ECO:0000313" key="7">
    <source>
        <dbReference type="Proteomes" id="UP001341245"/>
    </source>
</evidence>
<dbReference type="EMBL" id="JASGXD010000020">
    <property type="protein sequence ID" value="KAK5999965.1"/>
    <property type="molecule type" value="Genomic_DNA"/>
</dbReference>
<keyword evidence="7" id="KW-1185">Reference proteome</keyword>
<dbReference type="SUPFAM" id="SSF51316">
    <property type="entry name" value="Mss4-like"/>
    <property type="match status" value="1"/>
</dbReference>
<dbReference type="Proteomes" id="UP001341245">
    <property type="component" value="Unassembled WGS sequence"/>
</dbReference>
<dbReference type="InterPro" id="IPR011057">
    <property type="entry name" value="Mss4-like_sf"/>
</dbReference>
<comment type="similarity">
    <text evidence="1">Belongs to the Gfa family.</text>
</comment>
<evidence type="ECO:0000313" key="6">
    <source>
        <dbReference type="EMBL" id="KAK5999965.1"/>
    </source>
</evidence>
<evidence type="ECO:0000256" key="1">
    <source>
        <dbReference type="ARBA" id="ARBA00005495"/>
    </source>
</evidence>
<sequence>MTSSSSSPQRATASCFCGTVQLELPVEGEDLTQVFVCHCLDCRKLTASVFTTAFVVKDSSLTHLRGESSLGTYARSNTIASGNTMTNYFCKDCGTLMYRRSSGFPGLSITRVGTVDDVTLHDTKLKPRVEIWCQSRVAWFGGVEGIKQSDDQAAL</sequence>
<dbReference type="PANTHER" id="PTHR33337">
    <property type="entry name" value="GFA DOMAIN-CONTAINING PROTEIN"/>
    <property type="match status" value="1"/>
</dbReference>
<evidence type="ECO:0000259" key="5">
    <source>
        <dbReference type="PROSITE" id="PS51891"/>
    </source>
</evidence>
<organism evidence="6 7">
    <name type="scientific">Aureobasidium pullulans</name>
    <name type="common">Black yeast</name>
    <name type="synonym">Pullularia pullulans</name>
    <dbReference type="NCBI Taxonomy" id="5580"/>
    <lineage>
        <taxon>Eukaryota</taxon>
        <taxon>Fungi</taxon>
        <taxon>Dikarya</taxon>
        <taxon>Ascomycota</taxon>
        <taxon>Pezizomycotina</taxon>
        <taxon>Dothideomycetes</taxon>
        <taxon>Dothideomycetidae</taxon>
        <taxon>Dothideales</taxon>
        <taxon>Saccotheciaceae</taxon>
        <taxon>Aureobasidium</taxon>
    </lineage>
</organism>
<accession>A0ABR0T7H3</accession>
<feature type="domain" description="CENP-V/GFA" evidence="5">
    <location>
        <begin position="11"/>
        <end position="129"/>
    </location>
</feature>
<proteinExistence type="inferred from homology"/>
<evidence type="ECO:0000256" key="4">
    <source>
        <dbReference type="ARBA" id="ARBA00023239"/>
    </source>
</evidence>
<name>A0ABR0T7H3_AURPU</name>
<dbReference type="PANTHER" id="PTHR33337:SF8">
    <property type="entry name" value="CENP-V_GFA DOMAIN-CONTAINING PROTEIN"/>
    <property type="match status" value="1"/>
</dbReference>
<comment type="caution">
    <text evidence="6">The sequence shown here is derived from an EMBL/GenBank/DDBJ whole genome shotgun (WGS) entry which is preliminary data.</text>
</comment>
<evidence type="ECO:0000256" key="3">
    <source>
        <dbReference type="ARBA" id="ARBA00022833"/>
    </source>
</evidence>
<reference evidence="6 7" key="1">
    <citation type="submission" date="2023-11" db="EMBL/GenBank/DDBJ databases">
        <title>Draft genome sequence and annotation of the polyextremotolerant black yeast-like fungus Aureobasidium pullulans NRRL 62042.</title>
        <authorList>
            <person name="Dielentheis-Frenken M.R.E."/>
            <person name="Wibberg D."/>
            <person name="Blank L.M."/>
            <person name="Tiso T."/>
        </authorList>
    </citation>
    <scope>NUCLEOTIDE SEQUENCE [LARGE SCALE GENOMIC DNA]</scope>
    <source>
        <strain evidence="6 7">NRRL 62042</strain>
    </source>
</reference>
<keyword evidence="3" id="KW-0862">Zinc</keyword>